<reference evidence="1" key="1">
    <citation type="submission" date="2020-06" db="EMBL/GenBank/DDBJ databases">
        <authorList>
            <person name="Li T."/>
            <person name="Hu X."/>
            <person name="Zhang T."/>
            <person name="Song X."/>
            <person name="Zhang H."/>
            <person name="Dai N."/>
            <person name="Sheng W."/>
            <person name="Hou X."/>
            <person name="Wei L."/>
        </authorList>
    </citation>
    <scope>NUCLEOTIDE SEQUENCE</scope>
    <source>
        <strain evidence="1">G02</strain>
        <tissue evidence="1">Leaf</tissue>
    </source>
</reference>
<comment type="caution">
    <text evidence="1">The sequence shown here is derived from an EMBL/GenBank/DDBJ whole genome shotgun (WGS) entry which is preliminary data.</text>
</comment>
<proteinExistence type="predicted"/>
<accession>A0AAW2W7B0</accession>
<reference evidence="1" key="2">
    <citation type="journal article" date="2024" name="Plant">
        <title>Genomic evolution and insights into agronomic trait innovations of Sesamum species.</title>
        <authorList>
            <person name="Miao H."/>
            <person name="Wang L."/>
            <person name="Qu L."/>
            <person name="Liu H."/>
            <person name="Sun Y."/>
            <person name="Le M."/>
            <person name="Wang Q."/>
            <person name="Wei S."/>
            <person name="Zheng Y."/>
            <person name="Lin W."/>
            <person name="Duan Y."/>
            <person name="Cao H."/>
            <person name="Xiong S."/>
            <person name="Wang X."/>
            <person name="Wei L."/>
            <person name="Li C."/>
            <person name="Ma Q."/>
            <person name="Ju M."/>
            <person name="Zhao R."/>
            <person name="Li G."/>
            <person name="Mu C."/>
            <person name="Tian Q."/>
            <person name="Mei H."/>
            <person name="Zhang T."/>
            <person name="Gao T."/>
            <person name="Zhang H."/>
        </authorList>
    </citation>
    <scope>NUCLEOTIDE SEQUENCE</scope>
    <source>
        <strain evidence="1">G02</strain>
    </source>
</reference>
<organism evidence="1">
    <name type="scientific">Sesamum radiatum</name>
    <name type="common">Black benniseed</name>
    <dbReference type="NCBI Taxonomy" id="300843"/>
    <lineage>
        <taxon>Eukaryota</taxon>
        <taxon>Viridiplantae</taxon>
        <taxon>Streptophyta</taxon>
        <taxon>Embryophyta</taxon>
        <taxon>Tracheophyta</taxon>
        <taxon>Spermatophyta</taxon>
        <taxon>Magnoliopsida</taxon>
        <taxon>eudicotyledons</taxon>
        <taxon>Gunneridae</taxon>
        <taxon>Pentapetalae</taxon>
        <taxon>asterids</taxon>
        <taxon>lamiids</taxon>
        <taxon>Lamiales</taxon>
        <taxon>Pedaliaceae</taxon>
        <taxon>Sesamum</taxon>
    </lineage>
</organism>
<dbReference type="EMBL" id="JACGWJ010000002">
    <property type="protein sequence ID" value="KAL0437644.1"/>
    <property type="molecule type" value="Genomic_DNA"/>
</dbReference>
<sequence length="125" mass="14476">MVLGGNWLRKHRPVEFEYDKMSVTVTRKNIYEQKEKVELQALTSLHPPQLHMISAKSMGKLLLHDSYGFVGHFCFPPTGRLCSLEQTHVTITNPEPENSLELLKLLDLFQRYFPRTYGVTASKRD</sequence>
<protein>
    <submittedName>
        <fullName evidence="1">Uncharacterized protein</fullName>
    </submittedName>
</protein>
<dbReference type="AlphaFoldDB" id="A0AAW2W7B0"/>
<evidence type="ECO:0000313" key="1">
    <source>
        <dbReference type="EMBL" id="KAL0437644.1"/>
    </source>
</evidence>
<gene>
    <name evidence="1" type="ORF">Sradi_0472300</name>
</gene>
<name>A0AAW2W7B0_SESRA</name>